<feature type="transmembrane region" description="Helical" evidence="1">
    <location>
        <begin position="98"/>
        <end position="121"/>
    </location>
</feature>
<name>A0A5C8NLJ0_9ACTN</name>
<feature type="transmembrane region" description="Helical" evidence="1">
    <location>
        <begin position="69"/>
        <end position="86"/>
    </location>
</feature>
<keyword evidence="3" id="KW-1185">Reference proteome</keyword>
<proteinExistence type="predicted"/>
<gene>
    <name evidence="2" type="ORF">FHP06_04645</name>
</gene>
<protein>
    <submittedName>
        <fullName evidence="2">Uncharacterized protein</fullName>
    </submittedName>
</protein>
<keyword evidence="1" id="KW-0472">Membrane</keyword>
<evidence type="ECO:0000256" key="1">
    <source>
        <dbReference type="SAM" id="Phobius"/>
    </source>
</evidence>
<organism evidence="2 3">
    <name type="scientific">Aeromicrobium terrae</name>
    <dbReference type="NCBI Taxonomy" id="2498846"/>
    <lineage>
        <taxon>Bacteria</taxon>
        <taxon>Bacillati</taxon>
        <taxon>Actinomycetota</taxon>
        <taxon>Actinomycetes</taxon>
        <taxon>Propionibacteriales</taxon>
        <taxon>Nocardioidaceae</taxon>
        <taxon>Aeromicrobium</taxon>
    </lineage>
</organism>
<evidence type="ECO:0000313" key="3">
    <source>
        <dbReference type="Proteomes" id="UP000321571"/>
    </source>
</evidence>
<keyword evidence="1" id="KW-0812">Transmembrane</keyword>
<reference evidence="2 3" key="1">
    <citation type="submission" date="2019-06" db="EMBL/GenBank/DDBJ databases">
        <title>Aeromicrobium sp. nov., isolated from a maize field.</title>
        <authorList>
            <person name="Lin S.-Y."/>
            <person name="Tsai C.-F."/>
            <person name="Young C.-C."/>
        </authorList>
    </citation>
    <scope>NUCLEOTIDE SEQUENCE [LARGE SCALE GENOMIC DNA]</scope>
    <source>
        <strain evidence="2 3">CC-CFT486</strain>
    </source>
</reference>
<dbReference type="Proteomes" id="UP000321571">
    <property type="component" value="Unassembled WGS sequence"/>
</dbReference>
<sequence>MRARIVLGTALTGAVLAMVAGVIGGLVAADQLSVDGGVGVRAFLVVAALAVTAVFWWLRMEPGDKPEALFAGLMGAWLLAINTWNGHGFVAQVFTDSYGLAAVIDLVLWAAISYGLVAVLVRTSTPARS</sequence>
<dbReference type="AlphaFoldDB" id="A0A5C8NLJ0"/>
<evidence type="ECO:0000313" key="2">
    <source>
        <dbReference type="EMBL" id="TXL62006.1"/>
    </source>
</evidence>
<dbReference type="EMBL" id="VDUX01000002">
    <property type="protein sequence ID" value="TXL62006.1"/>
    <property type="molecule type" value="Genomic_DNA"/>
</dbReference>
<comment type="caution">
    <text evidence="2">The sequence shown here is derived from an EMBL/GenBank/DDBJ whole genome shotgun (WGS) entry which is preliminary data.</text>
</comment>
<keyword evidence="1" id="KW-1133">Transmembrane helix</keyword>
<dbReference type="RefSeq" id="WP_147684267.1">
    <property type="nucleotide sequence ID" value="NZ_VDUX01000002.1"/>
</dbReference>
<accession>A0A5C8NLJ0</accession>
<dbReference type="OrthoDB" id="10006817at2"/>
<feature type="transmembrane region" description="Helical" evidence="1">
    <location>
        <begin position="38"/>
        <end position="57"/>
    </location>
</feature>